<dbReference type="SUPFAM" id="SSF51726">
    <property type="entry name" value="UROD/MetE-like"/>
    <property type="match status" value="1"/>
</dbReference>
<accession>X0RY10</accession>
<feature type="domain" description="Uroporphyrinogen decarboxylase (URO-D)" evidence="1">
    <location>
        <begin position="41"/>
        <end position="207"/>
    </location>
</feature>
<dbReference type="Gene3D" id="3.20.20.210">
    <property type="match status" value="1"/>
</dbReference>
<dbReference type="AlphaFoldDB" id="X0RY10"/>
<dbReference type="InterPro" id="IPR052024">
    <property type="entry name" value="Methanogen_methyltrans"/>
</dbReference>
<evidence type="ECO:0000259" key="1">
    <source>
        <dbReference type="Pfam" id="PF01208"/>
    </source>
</evidence>
<dbReference type="PANTHER" id="PTHR47099:SF1">
    <property type="entry name" value="METHYLCOBAMIDE:COM METHYLTRANSFERASE MTBA"/>
    <property type="match status" value="1"/>
</dbReference>
<dbReference type="GO" id="GO:0006779">
    <property type="term" value="P:porphyrin-containing compound biosynthetic process"/>
    <property type="evidence" value="ECO:0007669"/>
    <property type="project" value="InterPro"/>
</dbReference>
<name>X0RY10_9ZZZZ</name>
<protein>
    <recommendedName>
        <fullName evidence="1">Uroporphyrinogen decarboxylase (URO-D) domain-containing protein</fullName>
    </recommendedName>
</protein>
<comment type="caution">
    <text evidence="2">The sequence shown here is derived from an EMBL/GenBank/DDBJ whole genome shotgun (WGS) entry which is preliminary data.</text>
</comment>
<dbReference type="GO" id="GO:0004853">
    <property type="term" value="F:uroporphyrinogen decarboxylase activity"/>
    <property type="evidence" value="ECO:0007669"/>
    <property type="project" value="InterPro"/>
</dbReference>
<dbReference type="PANTHER" id="PTHR47099">
    <property type="entry name" value="METHYLCOBAMIDE:COM METHYLTRANSFERASE MTBA"/>
    <property type="match status" value="1"/>
</dbReference>
<organism evidence="2">
    <name type="scientific">marine sediment metagenome</name>
    <dbReference type="NCBI Taxonomy" id="412755"/>
    <lineage>
        <taxon>unclassified sequences</taxon>
        <taxon>metagenomes</taxon>
        <taxon>ecological metagenomes</taxon>
    </lineage>
</organism>
<sequence length="216" mass="24216">LNLKHPKGIRDIEEWYISTVTRRSYVYEVFARQCEIALANLERIRQAVLDKVSVCFYTGADFGTQRGPFISTDAYRELYKPFHRKLNDWVHANTKWKTLIHSCGGVEPLIPEFIDAGFDILNPVQCSAAGMDPKLLKEKYGDQLVFWGGGVDTQKTLPFGTPEEVAQEVKSRIEVFGKGGGFVFNAIHNIQAKTPVENLLAMLQALSESSSSSLSK</sequence>
<evidence type="ECO:0000313" key="2">
    <source>
        <dbReference type="EMBL" id="GAF73683.1"/>
    </source>
</evidence>
<feature type="non-terminal residue" evidence="2">
    <location>
        <position position="1"/>
    </location>
</feature>
<gene>
    <name evidence="2" type="ORF">S01H1_13163</name>
</gene>
<dbReference type="EMBL" id="BARS01006785">
    <property type="protein sequence ID" value="GAF73683.1"/>
    <property type="molecule type" value="Genomic_DNA"/>
</dbReference>
<dbReference type="InterPro" id="IPR038071">
    <property type="entry name" value="UROD/MetE-like_sf"/>
</dbReference>
<reference evidence="2" key="1">
    <citation type="journal article" date="2014" name="Front. Microbiol.">
        <title>High frequency of phylogenetically diverse reductive dehalogenase-homologous genes in deep subseafloor sedimentary metagenomes.</title>
        <authorList>
            <person name="Kawai M."/>
            <person name="Futagami T."/>
            <person name="Toyoda A."/>
            <person name="Takaki Y."/>
            <person name="Nishi S."/>
            <person name="Hori S."/>
            <person name="Arai W."/>
            <person name="Tsubouchi T."/>
            <person name="Morono Y."/>
            <person name="Uchiyama I."/>
            <person name="Ito T."/>
            <person name="Fujiyama A."/>
            <person name="Inagaki F."/>
            <person name="Takami H."/>
        </authorList>
    </citation>
    <scope>NUCLEOTIDE SEQUENCE</scope>
    <source>
        <strain evidence="2">Expedition CK06-06</strain>
    </source>
</reference>
<dbReference type="Pfam" id="PF01208">
    <property type="entry name" value="URO-D"/>
    <property type="match status" value="1"/>
</dbReference>
<proteinExistence type="predicted"/>
<dbReference type="InterPro" id="IPR000257">
    <property type="entry name" value="Uroporphyrinogen_deCOase"/>
</dbReference>